<dbReference type="BioCyc" id="SENT588858:STM14_RS25380-MONOMER"/>
<name>A0A0F6B6H1_SALT1</name>
<dbReference type="KEGG" id="seo:STM14_3711"/>
<keyword evidence="2" id="KW-1185">Reference proteome</keyword>
<dbReference type="AlphaFoldDB" id="A0A0F6B6H1"/>
<sequence length="66" mass="7575">MSSRRRQLSDLHHISWPLTLQFIPYLRITSTSVRSFHRRVTNTDLYQKALSPASILSAPRPSLGVL</sequence>
<reference evidence="1 2" key="1">
    <citation type="journal article" date="2010" name="J. Bacteriol.">
        <title>Short-term signatures of evolutionary change in the Salmonella enterica serovar typhimurium 14028 genome.</title>
        <authorList>
            <person name="Jarvik T."/>
            <person name="Smillie C."/>
            <person name="Groisman E.A."/>
            <person name="Ochman H."/>
        </authorList>
    </citation>
    <scope>NUCLEOTIDE SEQUENCE [LARGE SCALE GENOMIC DNA]</scope>
    <source>
        <strain evidence="2">14028s / SGSC 2262</strain>
    </source>
</reference>
<proteinExistence type="predicted"/>
<gene>
    <name evidence="1" type="ordered locus">STM14_3711</name>
</gene>
<dbReference type="Proteomes" id="UP000002695">
    <property type="component" value="Chromosome"/>
</dbReference>
<protein>
    <submittedName>
        <fullName evidence="1">Uncharacterized protein</fullName>
    </submittedName>
</protein>
<organism evidence="1 2">
    <name type="scientific">Salmonella typhimurium (strain 14028s / SGSC 2262)</name>
    <dbReference type="NCBI Taxonomy" id="588858"/>
    <lineage>
        <taxon>Bacteria</taxon>
        <taxon>Pseudomonadati</taxon>
        <taxon>Pseudomonadota</taxon>
        <taxon>Gammaproteobacteria</taxon>
        <taxon>Enterobacterales</taxon>
        <taxon>Enterobacteriaceae</taxon>
        <taxon>Salmonella</taxon>
    </lineage>
</organism>
<accession>A0A0F6B6H1</accession>
<dbReference type="EMBL" id="CP001363">
    <property type="protein sequence ID" value="ACY90118.1"/>
    <property type="molecule type" value="Genomic_DNA"/>
</dbReference>
<evidence type="ECO:0000313" key="2">
    <source>
        <dbReference type="Proteomes" id="UP000002695"/>
    </source>
</evidence>
<dbReference type="HOGENOM" id="CLU_2828699_0_0_6"/>
<evidence type="ECO:0000313" key="1">
    <source>
        <dbReference type="EMBL" id="ACY90118.1"/>
    </source>
</evidence>